<dbReference type="Proteomes" id="UP000024635">
    <property type="component" value="Unassembled WGS sequence"/>
</dbReference>
<keyword evidence="2" id="KW-1185">Reference proteome</keyword>
<evidence type="ECO:0000313" key="1">
    <source>
        <dbReference type="EMBL" id="EYC39914.1"/>
    </source>
</evidence>
<reference evidence="2" key="1">
    <citation type="journal article" date="2015" name="Nat. Genet.">
        <title>The genome and transcriptome of the zoonotic hookworm Ancylostoma ceylanicum identify infection-specific gene families.</title>
        <authorList>
            <person name="Schwarz E.M."/>
            <person name="Hu Y."/>
            <person name="Antoshechkin I."/>
            <person name="Miller M.M."/>
            <person name="Sternberg P.W."/>
            <person name="Aroian R.V."/>
        </authorList>
    </citation>
    <scope>NUCLEOTIDE SEQUENCE</scope>
    <source>
        <strain evidence="2">HY135</strain>
    </source>
</reference>
<comment type="caution">
    <text evidence="1">The sequence shown here is derived from an EMBL/GenBank/DDBJ whole genome shotgun (WGS) entry which is preliminary data.</text>
</comment>
<dbReference type="AlphaFoldDB" id="A0A016WJB0"/>
<sequence>MKDRASRLVDAAQTHAFTTSLRSHAPFNEDVHTALTAVYGKSSTYGHVRSTRDSRTHPSINSPLSTIVISFIRPTTPW</sequence>
<gene>
    <name evidence="1" type="primary">Acey_s0636.g931</name>
    <name evidence="1" type="ORF">Y032_0636g931</name>
</gene>
<evidence type="ECO:0000313" key="2">
    <source>
        <dbReference type="Proteomes" id="UP000024635"/>
    </source>
</evidence>
<dbReference type="EMBL" id="JARK01000236">
    <property type="protein sequence ID" value="EYC39914.1"/>
    <property type="molecule type" value="Genomic_DNA"/>
</dbReference>
<name>A0A016WJB0_9BILA</name>
<accession>A0A016WJB0</accession>
<protein>
    <submittedName>
        <fullName evidence="1">Uncharacterized protein</fullName>
    </submittedName>
</protein>
<organism evidence="1 2">
    <name type="scientific">Ancylostoma ceylanicum</name>
    <dbReference type="NCBI Taxonomy" id="53326"/>
    <lineage>
        <taxon>Eukaryota</taxon>
        <taxon>Metazoa</taxon>
        <taxon>Ecdysozoa</taxon>
        <taxon>Nematoda</taxon>
        <taxon>Chromadorea</taxon>
        <taxon>Rhabditida</taxon>
        <taxon>Rhabditina</taxon>
        <taxon>Rhabditomorpha</taxon>
        <taxon>Strongyloidea</taxon>
        <taxon>Ancylostomatidae</taxon>
        <taxon>Ancylostomatinae</taxon>
        <taxon>Ancylostoma</taxon>
    </lineage>
</organism>
<proteinExistence type="predicted"/>